<dbReference type="Gene3D" id="1.10.260.40">
    <property type="entry name" value="lambda repressor-like DNA-binding domains"/>
    <property type="match status" value="1"/>
</dbReference>
<dbReference type="InterPro" id="IPR028082">
    <property type="entry name" value="Peripla_BP_I"/>
</dbReference>
<protein>
    <submittedName>
        <fullName evidence="6">LacI family DNA-binding transcriptional regulator</fullName>
    </submittedName>
</protein>
<evidence type="ECO:0000256" key="2">
    <source>
        <dbReference type="ARBA" id="ARBA00023125"/>
    </source>
</evidence>
<dbReference type="EMBL" id="CP069620">
    <property type="protein sequence ID" value="UZH55545.1"/>
    <property type="molecule type" value="Genomic_DNA"/>
</dbReference>
<evidence type="ECO:0000259" key="4">
    <source>
        <dbReference type="PROSITE" id="PS50932"/>
    </source>
</evidence>
<gene>
    <name evidence="6" type="ORF">JRG66_01215</name>
</gene>
<keyword evidence="2 6" id="KW-0238">DNA-binding</keyword>
<proteinExistence type="predicted"/>
<dbReference type="InterPro" id="IPR001387">
    <property type="entry name" value="Cro/C1-type_HTH"/>
</dbReference>
<dbReference type="PANTHER" id="PTHR30146:SF109">
    <property type="entry name" value="HTH-TYPE TRANSCRIPTIONAL REGULATOR GALS"/>
    <property type="match status" value="1"/>
</dbReference>
<keyword evidence="1" id="KW-0805">Transcription regulation</keyword>
<dbReference type="RefSeq" id="WP_265163925.1">
    <property type="nucleotide sequence ID" value="NZ_CP069620.1"/>
</dbReference>
<sequence length="344" mass="38623">MKTRITLKELAKLLNVSVSTVSKALNDSPEISPKTIERVKELAALHKYRPNPTAVNLKSSKSGTIGVLIPNIANSFFAKVLSGMEARAQREGLQVITYISNESHEREKQISEMLTAGFVDGVLIAIAEETQRKKDFEHIRSIIQYDIPVVLYDRIDFDMPVDKVGIDDRKVFYDATRDLQNKGLKRIGIATSIHHMGVGKARIEGYKEALREDDTFYLANSAKLESLREKTLKMLLEDKVEAVLCSDFDSTMLTYRLAYENGLRIPEDVKIIGFIRGGLAKYLTPSVSFVDQSPDKIGEKAMDVLISRINRKNTGPKEKIIIDTEVVHYESTQFVKKGASLRGN</sequence>
<organism evidence="6 7">
    <name type="scientific">Salinimicrobium tongyeongense</name>
    <dbReference type="NCBI Taxonomy" id="2809707"/>
    <lineage>
        <taxon>Bacteria</taxon>
        <taxon>Pseudomonadati</taxon>
        <taxon>Bacteroidota</taxon>
        <taxon>Flavobacteriia</taxon>
        <taxon>Flavobacteriales</taxon>
        <taxon>Flavobacteriaceae</taxon>
        <taxon>Salinimicrobium</taxon>
    </lineage>
</organism>
<dbReference type="CDD" id="cd06267">
    <property type="entry name" value="PBP1_LacI_sugar_binding-like"/>
    <property type="match status" value="1"/>
</dbReference>
<dbReference type="Pfam" id="PF00356">
    <property type="entry name" value="LacI"/>
    <property type="match status" value="1"/>
</dbReference>
<evidence type="ECO:0000313" key="7">
    <source>
        <dbReference type="Proteomes" id="UP001163981"/>
    </source>
</evidence>
<evidence type="ECO:0000313" key="6">
    <source>
        <dbReference type="EMBL" id="UZH55545.1"/>
    </source>
</evidence>
<dbReference type="PROSITE" id="PS50943">
    <property type="entry name" value="HTH_CROC1"/>
    <property type="match status" value="1"/>
</dbReference>
<dbReference type="InterPro" id="IPR010982">
    <property type="entry name" value="Lambda_DNA-bd_dom_sf"/>
</dbReference>
<keyword evidence="3" id="KW-0804">Transcription</keyword>
<feature type="domain" description="HTH lacI-type" evidence="4">
    <location>
        <begin position="5"/>
        <end position="59"/>
    </location>
</feature>
<dbReference type="Gene3D" id="3.40.50.2300">
    <property type="match status" value="2"/>
</dbReference>
<keyword evidence="7" id="KW-1185">Reference proteome</keyword>
<evidence type="ECO:0000256" key="1">
    <source>
        <dbReference type="ARBA" id="ARBA00023015"/>
    </source>
</evidence>
<dbReference type="GO" id="GO:0003677">
    <property type="term" value="F:DNA binding"/>
    <property type="evidence" value="ECO:0007669"/>
    <property type="project" value="UniProtKB-KW"/>
</dbReference>
<reference evidence="6" key="1">
    <citation type="submission" date="2021-02" db="EMBL/GenBank/DDBJ databases">
        <title>Salinimicrobium sp. nov. isolated from seawater in Tongyeong, Republic of Korea.</title>
        <authorList>
            <person name="Lee S.-J."/>
        </authorList>
    </citation>
    <scope>NUCLEOTIDE SEQUENCE</scope>
    <source>
        <strain evidence="6">HN-2-9-2</strain>
    </source>
</reference>
<dbReference type="PANTHER" id="PTHR30146">
    <property type="entry name" value="LACI-RELATED TRANSCRIPTIONAL REPRESSOR"/>
    <property type="match status" value="1"/>
</dbReference>
<dbReference type="InterPro" id="IPR000843">
    <property type="entry name" value="HTH_LacI"/>
</dbReference>
<dbReference type="Proteomes" id="UP001163981">
    <property type="component" value="Chromosome"/>
</dbReference>
<name>A0ABY6NRK3_9FLAO</name>
<dbReference type="SUPFAM" id="SSF47413">
    <property type="entry name" value="lambda repressor-like DNA-binding domains"/>
    <property type="match status" value="1"/>
</dbReference>
<dbReference type="SUPFAM" id="SSF53822">
    <property type="entry name" value="Periplasmic binding protein-like I"/>
    <property type="match status" value="1"/>
</dbReference>
<dbReference type="PROSITE" id="PS50932">
    <property type="entry name" value="HTH_LACI_2"/>
    <property type="match status" value="1"/>
</dbReference>
<evidence type="ECO:0000256" key="3">
    <source>
        <dbReference type="ARBA" id="ARBA00023163"/>
    </source>
</evidence>
<dbReference type="SMART" id="SM00354">
    <property type="entry name" value="HTH_LACI"/>
    <property type="match status" value="1"/>
</dbReference>
<dbReference type="CDD" id="cd01392">
    <property type="entry name" value="HTH_LacI"/>
    <property type="match status" value="1"/>
</dbReference>
<dbReference type="InterPro" id="IPR001761">
    <property type="entry name" value="Peripla_BP/Lac1_sug-bd_dom"/>
</dbReference>
<dbReference type="Pfam" id="PF00532">
    <property type="entry name" value="Peripla_BP_1"/>
    <property type="match status" value="1"/>
</dbReference>
<feature type="domain" description="HTH cro/C1-type" evidence="5">
    <location>
        <begin position="5"/>
        <end position="39"/>
    </location>
</feature>
<accession>A0ABY6NRK3</accession>
<evidence type="ECO:0000259" key="5">
    <source>
        <dbReference type="PROSITE" id="PS50943"/>
    </source>
</evidence>